<feature type="signal peptide" evidence="2">
    <location>
        <begin position="1"/>
        <end position="24"/>
    </location>
</feature>
<gene>
    <name evidence="3" type="ORF">CAL19_00915</name>
</gene>
<comment type="caution">
    <text evidence="3">The sequence shown here is derived from an EMBL/GenBank/DDBJ whole genome shotgun (WGS) entry which is preliminary data.</text>
</comment>
<dbReference type="PANTHER" id="PTHR42928:SF5">
    <property type="entry name" value="BLR1237 PROTEIN"/>
    <property type="match status" value="1"/>
</dbReference>
<reference evidence="4" key="1">
    <citation type="submission" date="2017-05" db="EMBL/GenBank/DDBJ databases">
        <title>Complete and WGS of Bordetella genogroups.</title>
        <authorList>
            <person name="Spilker T."/>
            <person name="Lipuma J."/>
        </authorList>
    </citation>
    <scope>NUCLEOTIDE SEQUENCE [LARGE SCALE GENOMIC DNA]</scope>
    <source>
        <strain evidence="4">AU18089</strain>
    </source>
</reference>
<sequence>MTLRLPFATALSAIVLTLAPAAQAADYPSRPITLIVPFAAGGPTDVVARTLGAELSKELGQPIVVENRTGAGGTLAAAYVANAEPDGYTYLIHHNGMATATALYSNLKFDPLKSYAYVGEVVDVPMTLLGRKNLPPANMAEFIEYARANADKINLANAGPGAVSQLCGSLLQQALGVKFTTIPYQGTGPAMAALLGEQVDVLCDQTTQTIPHIAAGNVKFYGVTTQERISKLPDAPTLEEQGLKGFEVKVWHGIYAPAGTPPAAVSRFNSALKTALKSPAFTGKMADLGAEIVSEDRQTPESLQKWVKSEIDKWTPVLKAEGMNVN</sequence>
<dbReference type="Gene3D" id="3.40.190.10">
    <property type="entry name" value="Periplasmic binding protein-like II"/>
    <property type="match status" value="1"/>
</dbReference>
<feature type="chain" id="PRO_5013238153" evidence="2">
    <location>
        <begin position="25"/>
        <end position="326"/>
    </location>
</feature>
<dbReference type="OrthoDB" id="8678477at2"/>
<dbReference type="Pfam" id="PF03401">
    <property type="entry name" value="TctC"/>
    <property type="match status" value="1"/>
</dbReference>
<dbReference type="RefSeq" id="WP_038852564.1">
    <property type="nucleotide sequence ID" value="NZ_NEVI01000001.1"/>
</dbReference>
<comment type="similarity">
    <text evidence="1">Belongs to the UPF0065 (bug) family.</text>
</comment>
<proteinExistence type="inferred from homology"/>
<evidence type="ECO:0000256" key="1">
    <source>
        <dbReference type="ARBA" id="ARBA00006987"/>
    </source>
</evidence>
<keyword evidence="4" id="KW-1185">Reference proteome</keyword>
<name>A0A261RQN4_9BORD</name>
<dbReference type="PIRSF" id="PIRSF017082">
    <property type="entry name" value="YflP"/>
    <property type="match status" value="1"/>
</dbReference>
<dbReference type="EMBL" id="NEVK01000001">
    <property type="protein sequence ID" value="OZI27329.1"/>
    <property type="molecule type" value="Genomic_DNA"/>
</dbReference>
<dbReference type="InterPro" id="IPR042100">
    <property type="entry name" value="Bug_dom1"/>
</dbReference>
<protein>
    <submittedName>
        <fullName evidence="3">ABC transporter substrate-binding protein</fullName>
    </submittedName>
</protein>
<dbReference type="SUPFAM" id="SSF53850">
    <property type="entry name" value="Periplasmic binding protein-like II"/>
    <property type="match status" value="1"/>
</dbReference>
<accession>A0A261RQN4</accession>
<evidence type="ECO:0000256" key="2">
    <source>
        <dbReference type="SAM" id="SignalP"/>
    </source>
</evidence>
<evidence type="ECO:0000313" key="4">
    <source>
        <dbReference type="Proteomes" id="UP000216947"/>
    </source>
</evidence>
<dbReference type="PANTHER" id="PTHR42928">
    <property type="entry name" value="TRICARBOXYLATE-BINDING PROTEIN"/>
    <property type="match status" value="1"/>
</dbReference>
<dbReference type="AlphaFoldDB" id="A0A261RQN4"/>
<dbReference type="InterPro" id="IPR005064">
    <property type="entry name" value="BUG"/>
</dbReference>
<keyword evidence="2" id="KW-0732">Signal</keyword>
<dbReference type="Gene3D" id="3.40.190.150">
    <property type="entry name" value="Bordetella uptake gene, domain 1"/>
    <property type="match status" value="1"/>
</dbReference>
<evidence type="ECO:0000313" key="3">
    <source>
        <dbReference type="EMBL" id="OZI27329.1"/>
    </source>
</evidence>
<organism evidence="3 4">
    <name type="scientific">Bordetella genomosp. 7</name>
    <dbReference type="NCBI Taxonomy" id="1416805"/>
    <lineage>
        <taxon>Bacteria</taxon>
        <taxon>Pseudomonadati</taxon>
        <taxon>Pseudomonadota</taxon>
        <taxon>Betaproteobacteria</taxon>
        <taxon>Burkholderiales</taxon>
        <taxon>Alcaligenaceae</taxon>
        <taxon>Bordetella</taxon>
    </lineage>
</organism>
<dbReference type="Proteomes" id="UP000216947">
    <property type="component" value="Unassembled WGS sequence"/>
</dbReference>